<sequence>MAINIIWLNINVRFCLQVRQTYRYMQLLASSKLPEVDISEEIEQETGSVCTQTVSVGTQTDASEQGTEEGGNKQYICTGSLTDDILTNLVVKNDHSYCTSVEYLSSARAPSSYHLDFSSEGCEDSQEERSMDESQDYDDEFDLAGEGSINSEDECVSDIENEEPNILQDRKSIISTGELLKLFCVCHWEGCGKCLVRPPRVFKCGFGLRITTECIDGHNYMWHSQPLVGGIMECNVSVHAAVFVTGNACSPFMEVCDTIGLTTISKRQWFNIQKAYVIPEVNNAWTVHNEAVLSTLCDDEPLIVSGDCRYDNPGHNASYGTYSLLDIKSKLVVPQETVKVTEVRNSYWLEVDSLERCLSKLGDYDVTISVLATDCHPSVQKVMRLEYESVQHEYDLWHIVKSVKKRLLQCHNVELFEWIRMITNHLWFCVTTCEGSVTKLKEKWISIPHHITNVHNWVSGETMTKCEHPAYIPEEESKRPWLHHSSAAFQHLQKVVLDKQLLKKLEKNTLGIHTGQLESIHPLCTKYATKRKKFMRESLEARLRVAALDHNNNLNRETAKTKKGEDPVTLHTVEKQKN</sequence>
<reference evidence="2" key="1">
    <citation type="submission" date="2025-08" db="UniProtKB">
        <authorList>
            <consortium name="Ensembl"/>
        </authorList>
    </citation>
    <scope>IDENTIFICATION</scope>
</reference>
<dbReference type="Ensembl" id="ENSSANT00000068407.1">
    <property type="protein sequence ID" value="ENSSANP00000064351.1"/>
    <property type="gene ID" value="ENSSANG00000032084.1"/>
</dbReference>
<proteinExistence type="predicted"/>
<feature type="region of interest" description="Disordered" evidence="1">
    <location>
        <begin position="552"/>
        <end position="578"/>
    </location>
</feature>
<reference evidence="2" key="2">
    <citation type="submission" date="2025-09" db="UniProtKB">
        <authorList>
            <consortium name="Ensembl"/>
        </authorList>
    </citation>
    <scope>IDENTIFICATION</scope>
</reference>
<evidence type="ECO:0000313" key="2">
    <source>
        <dbReference type="Ensembl" id="ENSSANP00000064351.1"/>
    </source>
</evidence>
<organism evidence="2 3">
    <name type="scientific">Sinocyclocheilus anshuiensis</name>
    <dbReference type="NCBI Taxonomy" id="1608454"/>
    <lineage>
        <taxon>Eukaryota</taxon>
        <taxon>Metazoa</taxon>
        <taxon>Chordata</taxon>
        <taxon>Craniata</taxon>
        <taxon>Vertebrata</taxon>
        <taxon>Euteleostomi</taxon>
        <taxon>Actinopterygii</taxon>
        <taxon>Neopterygii</taxon>
        <taxon>Teleostei</taxon>
        <taxon>Ostariophysi</taxon>
        <taxon>Cypriniformes</taxon>
        <taxon>Cyprinidae</taxon>
        <taxon>Cyprininae</taxon>
        <taxon>Sinocyclocheilus</taxon>
    </lineage>
</organism>
<dbReference type="PANTHER" id="PTHR31751:SF42">
    <property type="entry name" value="PROTEIN CBG10204"/>
    <property type="match status" value="1"/>
</dbReference>
<evidence type="ECO:0000256" key="1">
    <source>
        <dbReference type="SAM" id="MobiDB-lite"/>
    </source>
</evidence>
<dbReference type="PANTHER" id="PTHR31751">
    <property type="entry name" value="SI:CH211-108C17.2-RELATED-RELATED"/>
    <property type="match status" value="1"/>
</dbReference>
<keyword evidence="3" id="KW-1185">Reference proteome</keyword>
<feature type="compositionally biased region" description="Basic and acidic residues" evidence="1">
    <location>
        <begin position="557"/>
        <end position="578"/>
    </location>
</feature>
<protein>
    <submittedName>
        <fullName evidence="2">Uncharacterized protein</fullName>
    </submittedName>
</protein>
<dbReference type="AlphaFoldDB" id="A0A671PYI6"/>
<accession>A0A671PYI6</accession>
<dbReference type="Proteomes" id="UP000472260">
    <property type="component" value="Unassembled WGS sequence"/>
</dbReference>
<name>A0A671PYI6_9TELE</name>
<evidence type="ECO:0000313" key="3">
    <source>
        <dbReference type="Proteomes" id="UP000472260"/>
    </source>
</evidence>